<evidence type="ECO:0000313" key="2">
    <source>
        <dbReference type="Proteomes" id="UP000051820"/>
    </source>
</evidence>
<name>A0A0R1W977_9LACO</name>
<gene>
    <name evidence="1" type="ORF">FD16_GL002415</name>
</gene>
<organism evidence="1 2">
    <name type="scientific">Paucilactobacillus suebicus DSM 5007 = KCTC 3549</name>
    <dbReference type="NCBI Taxonomy" id="1423807"/>
    <lineage>
        <taxon>Bacteria</taxon>
        <taxon>Bacillati</taxon>
        <taxon>Bacillota</taxon>
        <taxon>Bacilli</taxon>
        <taxon>Lactobacillales</taxon>
        <taxon>Lactobacillaceae</taxon>
        <taxon>Paucilactobacillus</taxon>
    </lineage>
</organism>
<dbReference type="AlphaFoldDB" id="A0A0R1W977"/>
<dbReference type="EMBL" id="AZGF01000008">
    <property type="protein sequence ID" value="KRM12420.1"/>
    <property type="molecule type" value="Genomic_DNA"/>
</dbReference>
<accession>A0A0R1W977</accession>
<comment type="caution">
    <text evidence="1">The sequence shown here is derived from an EMBL/GenBank/DDBJ whole genome shotgun (WGS) entry which is preliminary data.</text>
</comment>
<dbReference type="PATRIC" id="fig|1423807.3.peg.2493"/>
<protein>
    <submittedName>
        <fullName evidence="1">Uncharacterized protein</fullName>
    </submittedName>
</protein>
<dbReference type="STRING" id="1423807.FD16_GL002415"/>
<proteinExistence type="predicted"/>
<keyword evidence="2" id="KW-1185">Reference proteome</keyword>
<reference evidence="1 2" key="1">
    <citation type="journal article" date="2015" name="Genome Announc.">
        <title>Expanding the biotechnology potential of lactobacilli through comparative genomics of 213 strains and associated genera.</title>
        <authorList>
            <person name="Sun Z."/>
            <person name="Harris H.M."/>
            <person name="McCann A."/>
            <person name="Guo C."/>
            <person name="Argimon S."/>
            <person name="Zhang W."/>
            <person name="Yang X."/>
            <person name="Jeffery I.B."/>
            <person name="Cooney J.C."/>
            <person name="Kagawa T.F."/>
            <person name="Liu W."/>
            <person name="Song Y."/>
            <person name="Salvetti E."/>
            <person name="Wrobel A."/>
            <person name="Rasinkangas P."/>
            <person name="Parkhill J."/>
            <person name="Rea M.C."/>
            <person name="O'Sullivan O."/>
            <person name="Ritari J."/>
            <person name="Douillard F.P."/>
            <person name="Paul Ross R."/>
            <person name="Yang R."/>
            <person name="Briner A.E."/>
            <person name="Felis G.E."/>
            <person name="de Vos W.M."/>
            <person name="Barrangou R."/>
            <person name="Klaenhammer T.R."/>
            <person name="Caufield P.W."/>
            <person name="Cui Y."/>
            <person name="Zhang H."/>
            <person name="O'Toole P.W."/>
        </authorList>
    </citation>
    <scope>NUCLEOTIDE SEQUENCE [LARGE SCALE GENOMIC DNA]</scope>
    <source>
        <strain evidence="1 2">DSM 5007</strain>
    </source>
</reference>
<evidence type="ECO:0000313" key="1">
    <source>
        <dbReference type="EMBL" id="KRM12420.1"/>
    </source>
</evidence>
<sequence length="51" mass="5827">MAGPGLLTTFRQDRQKKQAWDVRMIFLHGRTWLTDHVSARLPEKAGLGMFG</sequence>
<dbReference type="Proteomes" id="UP000051820">
    <property type="component" value="Unassembled WGS sequence"/>
</dbReference>